<gene>
    <name evidence="3" type="ORF">O9H85_20050</name>
</gene>
<proteinExistence type="predicted"/>
<dbReference type="PROSITE" id="PS51257">
    <property type="entry name" value="PROKAR_LIPOPROTEIN"/>
    <property type="match status" value="1"/>
</dbReference>
<sequence length="67" mass="6648">MVHLKKYGALLLLGCIAASLAGCGGGGTKPADGTQSPGKDAASGPADLTITSSGATDEAVFEKNYRH</sequence>
<dbReference type="Proteomes" id="UP001527882">
    <property type="component" value="Unassembled WGS sequence"/>
</dbReference>
<dbReference type="RefSeq" id="WP_269883199.1">
    <property type="nucleotide sequence ID" value="NZ_JAQAGZ010000013.1"/>
</dbReference>
<dbReference type="EMBL" id="JAQAGZ010000013">
    <property type="protein sequence ID" value="MCZ8514676.1"/>
    <property type="molecule type" value="Genomic_DNA"/>
</dbReference>
<accession>A0ABT4QCT2</accession>
<keyword evidence="2" id="KW-0732">Signal</keyword>
<evidence type="ECO:0000256" key="1">
    <source>
        <dbReference type="SAM" id="MobiDB-lite"/>
    </source>
</evidence>
<feature type="signal peptide" evidence="2">
    <location>
        <begin position="1"/>
        <end position="21"/>
    </location>
</feature>
<feature type="chain" id="PRO_5045525412" evidence="2">
    <location>
        <begin position="22"/>
        <end position="67"/>
    </location>
</feature>
<comment type="caution">
    <text evidence="3">The sequence shown here is derived from an EMBL/GenBank/DDBJ whole genome shotgun (WGS) entry which is preliminary data.</text>
</comment>
<evidence type="ECO:0000313" key="3">
    <source>
        <dbReference type="EMBL" id="MCZ8514676.1"/>
    </source>
</evidence>
<reference evidence="3 4" key="1">
    <citation type="submission" date="2022-12" db="EMBL/GenBank/DDBJ databases">
        <title>Draft genome sequence of Paenibacillus sp. dW9.</title>
        <authorList>
            <person name="Choi E.-W."/>
            <person name="Kim D.-U."/>
        </authorList>
    </citation>
    <scope>NUCLEOTIDE SEQUENCE [LARGE SCALE GENOMIC DNA]</scope>
    <source>
        <strain evidence="4">dW9</strain>
    </source>
</reference>
<keyword evidence="4" id="KW-1185">Reference proteome</keyword>
<protein>
    <submittedName>
        <fullName evidence="3">Uncharacterized protein</fullName>
    </submittedName>
</protein>
<evidence type="ECO:0000313" key="4">
    <source>
        <dbReference type="Proteomes" id="UP001527882"/>
    </source>
</evidence>
<feature type="region of interest" description="Disordered" evidence="1">
    <location>
        <begin position="26"/>
        <end position="67"/>
    </location>
</feature>
<evidence type="ECO:0000256" key="2">
    <source>
        <dbReference type="SAM" id="SignalP"/>
    </source>
</evidence>
<organism evidence="3 4">
    <name type="scientific">Paenibacillus gyeongsangnamensis</name>
    <dbReference type="NCBI Taxonomy" id="3388067"/>
    <lineage>
        <taxon>Bacteria</taxon>
        <taxon>Bacillati</taxon>
        <taxon>Bacillota</taxon>
        <taxon>Bacilli</taxon>
        <taxon>Bacillales</taxon>
        <taxon>Paenibacillaceae</taxon>
        <taxon>Paenibacillus</taxon>
    </lineage>
</organism>
<name>A0ABT4QCT2_9BACL</name>